<dbReference type="Gene3D" id="3.40.50.720">
    <property type="entry name" value="NAD(P)-binding Rossmann-like Domain"/>
    <property type="match status" value="1"/>
</dbReference>
<dbReference type="PANTHER" id="PTHR13812:SF19">
    <property type="entry name" value="KETIMINE REDUCTASE MU-CRYSTALLIN"/>
    <property type="match status" value="1"/>
</dbReference>
<protein>
    <submittedName>
        <fullName evidence="1">Putative ornithine cyclodeaminase</fullName>
    </submittedName>
</protein>
<reference evidence="1" key="1">
    <citation type="submission" date="2020-03" db="EMBL/GenBank/DDBJ databases">
        <title>The deep terrestrial virosphere.</title>
        <authorList>
            <person name="Holmfeldt K."/>
            <person name="Nilsson E."/>
            <person name="Simone D."/>
            <person name="Lopez-Fernandez M."/>
            <person name="Wu X."/>
            <person name="de Brujin I."/>
            <person name="Lundin D."/>
            <person name="Andersson A."/>
            <person name="Bertilsson S."/>
            <person name="Dopson M."/>
        </authorList>
    </citation>
    <scope>NUCLEOTIDE SEQUENCE</scope>
    <source>
        <strain evidence="1">MM415B03553</strain>
    </source>
</reference>
<sequence>MRMLKELYNVKVLSENEIISCLESIGWNKIMDSIYETFIEEAKGNTISPPKVIMSFGEYDNDYRIMPSMMFKYPQFCGTKIIGACSSNPKKFGLPLAMGLYVLNSAETLIPLLIFDASITTAYRTAAASAVAIRELSKTNSKILGIIGCGQQAYYHTKACLSIRDIDKIYFYDISKEKMDDMARRFDRSFTSSKEEIFEKSDIVITLTPTKNPHINVSDIPNREMMICAVGGDSDIKMEFYPEVLGVVDHFCDSYDQVSHTGVVIKAMEFGVIKKEDLKSLGDFITRKAMLDDTKKVKMFLSTGVALEDLAIARLLYEHIK</sequence>
<evidence type="ECO:0000313" key="1">
    <source>
        <dbReference type="EMBL" id="QJA90840.1"/>
    </source>
</evidence>
<proteinExistence type="predicted"/>
<dbReference type="InterPro" id="IPR003462">
    <property type="entry name" value="ODC_Mu_crystall"/>
</dbReference>
<dbReference type="PIRSF" id="PIRSF001439">
    <property type="entry name" value="CryM"/>
    <property type="match status" value="1"/>
</dbReference>
<dbReference type="Gene3D" id="3.30.1780.10">
    <property type="entry name" value="ornithine cyclodeaminase, domain 1"/>
    <property type="match status" value="1"/>
</dbReference>
<dbReference type="PANTHER" id="PTHR13812">
    <property type="entry name" value="KETIMINE REDUCTASE MU-CRYSTALLIN"/>
    <property type="match status" value="1"/>
</dbReference>
<gene>
    <name evidence="1" type="ORF">MM415B03553_0012</name>
</gene>
<organism evidence="1">
    <name type="scientific">viral metagenome</name>
    <dbReference type="NCBI Taxonomy" id="1070528"/>
    <lineage>
        <taxon>unclassified sequences</taxon>
        <taxon>metagenomes</taxon>
        <taxon>organismal metagenomes</taxon>
    </lineage>
</organism>
<dbReference type="GO" id="GO:0005737">
    <property type="term" value="C:cytoplasm"/>
    <property type="evidence" value="ECO:0007669"/>
    <property type="project" value="TreeGrafter"/>
</dbReference>
<dbReference type="SUPFAM" id="SSF51735">
    <property type="entry name" value="NAD(P)-binding Rossmann-fold domains"/>
    <property type="match status" value="1"/>
</dbReference>
<dbReference type="AlphaFoldDB" id="A0A6M3L860"/>
<name>A0A6M3L860_9ZZZZ</name>
<dbReference type="InterPro" id="IPR023401">
    <property type="entry name" value="ODC_N"/>
</dbReference>
<accession>A0A6M3L860</accession>
<dbReference type="EMBL" id="MT142941">
    <property type="protein sequence ID" value="QJA90840.1"/>
    <property type="molecule type" value="Genomic_DNA"/>
</dbReference>
<dbReference type="InterPro" id="IPR036291">
    <property type="entry name" value="NAD(P)-bd_dom_sf"/>
</dbReference>
<dbReference type="Pfam" id="PF02423">
    <property type="entry name" value="OCD_Mu_crystall"/>
    <property type="match status" value="1"/>
</dbReference>